<dbReference type="InterPro" id="IPR007627">
    <property type="entry name" value="RNA_pol_sigma70_r2"/>
</dbReference>
<dbReference type="InterPro" id="IPR013249">
    <property type="entry name" value="RNA_pol_sigma70_r4_t2"/>
</dbReference>
<dbReference type="Proteomes" id="UP000680638">
    <property type="component" value="Unassembled WGS sequence"/>
</dbReference>
<dbReference type="Pfam" id="PF08281">
    <property type="entry name" value="Sigma70_r4_2"/>
    <property type="match status" value="1"/>
</dbReference>
<accession>A0ABQ4M2I6</accession>
<dbReference type="InterPro" id="IPR013325">
    <property type="entry name" value="RNA_pol_sigma_r2"/>
</dbReference>
<dbReference type="Gene3D" id="1.10.10.10">
    <property type="entry name" value="Winged helix-like DNA-binding domain superfamily/Winged helix DNA-binding domain"/>
    <property type="match status" value="1"/>
</dbReference>
<dbReference type="SUPFAM" id="SSF88659">
    <property type="entry name" value="Sigma3 and sigma4 domains of RNA polymerase sigma factors"/>
    <property type="match status" value="1"/>
</dbReference>
<dbReference type="PANTHER" id="PTHR43133">
    <property type="entry name" value="RNA POLYMERASE ECF-TYPE SIGMA FACTO"/>
    <property type="match status" value="1"/>
</dbReference>
<keyword evidence="2" id="KW-0805">Transcription regulation</keyword>
<sequence>MNVKQEVKKARKGDHEAFIRLVVDIKMKMYGLAFSILRSDEDCADAMQETILKAYKSLHTLKKAESFHTWICRILINECHQVLRNKKRLVPVDNMEDMEQLKPASDYDSLDIRDAVEQLDEPLQTVIQLFYFRDMPLLSVAELLGITENAVKGRLFRARRRLLQILGDTPERKAKKHGSERYRDEA</sequence>
<proteinExistence type="inferred from homology"/>
<keyword evidence="8" id="KW-1185">Reference proteome</keyword>
<reference evidence="7 8" key="1">
    <citation type="submission" date="2021-03" db="EMBL/GenBank/DDBJ databases">
        <title>Antimicrobial resistance genes in bacteria isolated from Japanese honey, and their potential for conferring macrolide and lincosamide resistance in the American foulbrood pathogen Paenibacillus larvae.</title>
        <authorList>
            <person name="Okamoto M."/>
            <person name="Kumagai M."/>
            <person name="Kanamori H."/>
            <person name="Takamatsu D."/>
        </authorList>
    </citation>
    <scope>NUCLEOTIDE SEQUENCE [LARGE SCALE GENOMIC DNA]</scope>
    <source>
        <strain evidence="7 8">J21TS3</strain>
    </source>
</reference>
<organism evidence="7 8">
    <name type="scientific">Paenibacillus cookii</name>
    <dbReference type="NCBI Taxonomy" id="157839"/>
    <lineage>
        <taxon>Bacteria</taxon>
        <taxon>Bacillati</taxon>
        <taxon>Bacillota</taxon>
        <taxon>Bacilli</taxon>
        <taxon>Bacillales</taxon>
        <taxon>Paenibacillaceae</taxon>
        <taxon>Paenibacillus</taxon>
    </lineage>
</organism>
<dbReference type="NCBIfam" id="TIGR02937">
    <property type="entry name" value="sigma70-ECF"/>
    <property type="match status" value="1"/>
</dbReference>
<dbReference type="PANTHER" id="PTHR43133:SF51">
    <property type="entry name" value="RNA POLYMERASE SIGMA FACTOR"/>
    <property type="match status" value="1"/>
</dbReference>
<evidence type="ECO:0000259" key="5">
    <source>
        <dbReference type="Pfam" id="PF04542"/>
    </source>
</evidence>
<dbReference type="InterPro" id="IPR039425">
    <property type="entry name" value="RNA_pol_sigma-70-like"/>
</dbReference>
<dbReference type="EMBL" id="BORW01000036">
    <property type="protein sequence ID" value="GIO69745.1"/>
    <property type="molecule type" value="Genomic_DNA"/>
</dbReference>
<feature type="domain" description="RNA polymerase sigma factor 70 region 4 type 2" evidence="6">
    <location>
        <begin position="110"/>
        <end position="162"/>
    </location>
</feature>
<evidence type="ECO:0000256" key="1">
    <source>
        <dbReference type="ARBA" id="ARBA00010641"/>
    </source>
</evidence>
<name>A0ABQ4M2I6_9BACL</name>
<evidence type="ECO:0000256" key="2">
    <source>
        <dbReference type="ARBA" id="ARBA00023015"/>
    </source>
</evidence>
<comment type="caution">
    <text evidence="7">The sequence shown here is derived from an EMBL/GenBank/DDBJ whole genome shotgun (WGS) entry which is preliminary data.</text>
</comment>
<dbReference type="Pfam" id="PF04542">
    <property type="entry name" value="Sigma70_r2"/>
    <property type="match status" value="1"/>
</dbReference>
<comment type="similarity">
    <text evidence="1">Belongs to the sigma-70 factor family. ECF subfamily.</text>
</comment>
<evidence type="ECO:0000259" key="6">
    <source>
        <dbReference type="Pfam" id="PF08281"/>
    </source>
</evidence>
<keyword evidence="4" id="KW-0804">Transcription</keyword>
<dbReference type="InterPro" id="IPR014284">
    <property type="entry name" value="RNA_pol_sigma-70_dom"/>
</dbReference>
<dbReference type="RefSeq" id="WP_212952261.1">
    <property type="nucleotide sequence ID" value="NZ_BORW01000036.1"/>
</dbReference>
<evidence type="ECO:0000313" key="8">
    <source>
        <dbReference type="Proteomes" id="UP000680638"/>
    </source>
</evidence>
<protein>
    <submittedName>
        <fullName evidence="7">RNA polymerase subunit sigma-24</fullName>
    </submittedName>
</protein>
<dbReference type="InterPro" id="IPR036388">
    <property type="entry name" value="WH-like_DNA-bd_sf"/>
</dbReference>
<dbReference type="InterPro" id="IPR013324">
    <property type="entry name" value="RNA_pol_sigma_r3/r4-like"/>
</dbReference>
<dbReference type="SUPFAM" id="SSF88946">
    <property type="entry name" value="Sigma2 domain of RNA polymerase sigma factors"/>
    <property type="match status" value="1"/>
</dbReference>
<dbReference type="Gene3D" id="1.10.1740.10">
    <property type="match status" value="1"/>
</dbReference>
<evidence type="ECO:0000256" key="3">
    <source>
        <dbReference type="ARBA" id="ARBA00023082"/>
    </source>
</evidence>
<gene>
    <name evidence="7" type="ORF">J21TS3_45660</name>
</gene>
<evidence type="ECO:0000313" key="7">
    <source>
        <dbReference type="EMBL" id="GIO69745.1"/>
    </source>
</evidence>
<feature type="domain" description="RNA polymerase sigma-70 region 2" evidence="5">
    <location>
        <begin position="29"/>
        <end position="88"/>
    </location>
</feature>
<evidence type="ECO:0000256" key="4">
    <source>
        <dbReference type="ARBA" id="ARBA00023163"/>
    </source>
</evidence>
<keyword evidence="3" id="KW-0731">Sigma factor</keyword>